<keyword evidence="3" id="KW-1185">Reference proteome</keyword>
<dbReference type="STRING" id="392015.SAMN05421543_104111"/>
<accession>A0A1I7HD00</accession>
<proteinExistence type="predicted"/>
<name>A0A1I7HD00_9BACL</name>
<dbReference type="Proteomes" id="UP000183508">
    <property type="component" value="Unassembled WGS sequence"/>
</dbReference>
<dbReference type="RefSeq" id="WP_074950281.1">
    <property type="nucleotide sequence ID" value="NZ_FPBV01000004.1"/>
</dbReference>
<reference evidence="3" key="1">
    <citation type="submission" date="2016-10" db="EMBL/GenBank/DDBJ databases">
        <authorList>
            <person name="Varghese N."/>
        </authorList>
    </citation>
    <scope>NUCLEOTIDE SEQUENCE [LARGE SCALE GENOMIC DNA]</scope>
    <source>
        <strain evidence="3">DSM 17980</strain>
    </source>
</reference>
<dbReference type="SMART" id="SM00914">
    <property type="entry name" value="IDEAL"/>
    <property type="match status" value="1"/>
</dbReference>
<dbReference type="InterPro" id="IPR014957">
    <property type="entry name" value="IDEAL_dom"/>
</dbReference>
<evidence type="ECO:0000259" key="1">
    <source>
        <dbReference type="SMART" id="SM00914"/>
    </source>
</evidence>
<evidence type="ECO:0000313" key="2">
    <source>
        <dbReference type="EMBL" id="SFU58336.1"/>
    </source>
</evidence>
<sequence>MVAREELLLLKTKILPAGADAIVDFLASRHQQIEMTHIVLENVPLLIIGRHGMIARIPSGGAMHKISQPNEILEHLKQYLNKHETLYLFINLPDLPLPREVTQVLEEVIRRDARKLELRRTIDEALEKRDRELFYKASRELNALLAESYDSTNTHNRGLF</sequence>
<dbReference type="EMBL" id="FPBV01000004">
    <property type="protein sequence ID" value="SFU58336.1"/>
    <property type="molecule type" value="Genomic_DNA"/>
</dbReference>
<dbReference type="Pfam" id="PF08858">
    <property type="entry name" value="IDEAL"/>
    <property type="match status" value="1"/>
</dbReference>
<dbReference type="InterPro" id="IPR027393">
    <property type="entry name" value="Virus_scaffolding_prot_C"/>
</dbReference>
<dbReference type="Gene3D" id="4.10.810.10">
    <property type="entry name" value="Virus Scaffolding Protein, Chain A"/>
    <property type="match status" value="1"/>
</dbReference>
<dbReference type="AlphaFoldDB" id="A0A1I7HD00"/>
<organism evidence="2 3">
    <name type="scientific">Alicyclobacillus macrosporangiidus</name>
    <dbReference type="NCBI Taxonomy" id="392015"/>
    <lineage>
        <taxon>Bacteria</taxon>
        <taxon>Bacillati</taxon>
        <taxon>Bacillota</taxon>
        <taxon>Bacilli</taxon>
        <taxon>Bacillales</taxon>
        <taxon>Alicyclobacillaceae</taxon>
        <taxon>Alicyclobacillus</taxon>
    </lineage>
</organism>
<evidence type="ECO:0000313" key="3">
    <source>
        <dbReference type="Proteomes" id="UP000183508"/>
    </source>
</evidence>
<feature type="domain" description="IDEAL" evidence="1">
    <location>
        <begin position="104"/>
        <end position="141"/>
    </location>
</feature>
<dbReference type="OrthoDB" id="2375685at2"/>
<gene>
    <name evidence="2" type="ORF">SAMN05421543_104111</name>
</gene>
<protein>
    <submittedName>
        <fullName evidence="2">IDEAL domain-containing protein</fullName>
    </submittedName>
</protein>